<dbReference type="InterPro" id="IPR020846">
    <property type="entry name" value="MFS_dom"/>
</dbReference>
<feature type="transmembrane region" description="Helical" evidence="7">
    <location>
        <begin position="280"/>
        <end position="296"/>
    </location>
</feature>
<feature type="transmembrane region" description="Helical" evidence="7">
    <location>
        <begin position="344"/>
        <end position="362"/>
    </location>
</feature>
<keyword evidence="5 7" id="KW-1133">Transmembrane helix</keyword>
<sequence>MSMASMRACDALLPALSSDFDVPIGVAAWSISAFALAYGLMQLVYGPLGDRFGKLRVVTLALTGCAVANVMAAVAPTMPALALARGLSGAAAAGVIPMSMAMIGDTVPVRDRQQILARFFLATIGGMIGGQWMSGLIADWLHWRIVFWVLAAGSAVAALVVRMQGSGIVSDLIAWRSFGEQFRSVLGQPGARLVFAVTAIEGLFTLTGFAFVPTYLHGRFGLGLGSAGAVMAMYGVGGLVYLALSGVLIRRLGSDALAALGGALLGAAFAIVALGPRWEWSVPGCFLGGLGFYMLHNTLQTQATEVFPPSRGTAVGLFAASLFLGQALGMSGAAAVAGTLGERWLFAAAAVALPLLGMAFGGRLRTDGHRHRPG</sequence>
<dbReference type="InterPro" id="IPR011701">
    <property type="entry name" value="MFS"/>
</dbReference>
<dbReference type="Proteomes" id="UP000255165">
    <property type="component" value="Unassembled WGS sequence"/>
</dbReference>
<dbReference type="PANTHER" id="PTHR42718">
    <property type="entry name" value="MAJOR FACILITATOR SUPERFAMILY MULTIDRUG TRANSPORTER MFSC"/>
    <property type="match status" value="1"/>
</dbReference>
<keyword evidence="6 7" id="KW-0472">Membrane</keyword>
<organism evidence="9 10">
    <name type="scientific">Cupriavidus lacunae</name>
    <dbReference type="NCBI Taxonomy" id="2666307"/>
    <lineage>
        <taxon>Bacteria</taxon>
        <taxon>Pseudomonadati</taxon>
        <taxon>Pseudomonadota</taxon>
        <taxon>Betaproteobacteria</taxon>
        <taxon>Burkholderiales</taxon>
        <taxon>Burkholderiaceae</taxon>
        <taxon>Cupriavidus</taxon>
    </lineage>
</organism>
<comment type="subcellular location">
    <subcellularLocation>
        <location evidence="1">Cell membrane</location>
        <topology evidence="1">Multi-pass membrane protein</topology>
    </subcellularLocation>
</comment>
<dbReference type="EMBL" id="QKWJ01000032">
    <property type="protein sequence ID" value="RDK07983.1"/>
    <property type="molecule type" value="Genomic_DNA"/>
</dbReference>
<accession>A0A370NR35</accession>
<keyword evidence="2" id="KW-0813">Transport</keyword>
<feature type="transmembrane region" description="Helical" evidence="7">
    <location>
        <begin position="256"/>
        <end position="274"/>
    </location>
</feature>
<feature type="transmembrane region" description="Helical" evidence="7">
    <location>
        <begin position="57"/>
        <end position="76"/>
    </location>
</feature>
<evidence type="ECO:0000256" key="6">
    <source>
        <dbReference type="ARBA" id="ARBA00023136"/>
    </source>
</evidence>
<keyword evidence="3" id="KW-1003">Cell membrane</keyword>
<dbReference type="PANTHER" id="PTHR42718:SF46">
    <property type="entry name" value="BLR6921 PROTEIN"/>
    <property type="match status" value="1"/>
</dbReference>
<evidence type="ECO:0000256" key="7">
    <source>
        <dbReference type="SAM" id="Phobius"/>
    </source>
</evidence>
<evidence type="ECO:0000259" key="8">
    <source>
        <dbReference type="PROSITE" id="PS50850"/>
    </source>
</evidence>
<reference evidence="10" key="1">
    <citation type="submission" date="2018-06" db="EMBL/GenBank/DDBJ databases">
        <authorList>
            <person name="Feng T."/>
            <person name="Jeon C.O."/>
        </authorList>
    </citation>
    <scope>NUCLEOTIDE SEQUENCE [LARGE SCALE GENOMIC DNA]</scope>
    <source>
        <strain evidence="10">S23</strain>
    </source>
</reference>
<protein>
    <submittedName>
        <fullName evidence="9">MFS transporter</fullName>
    </submittedName>
</protein>
<dbReference type="CDD" id="cd17324">
    <property type="entry name" value="MFS_NepI_like"/>
    <property type="match status" value="1"/>
</dbReference>
<proteinExistence type="predicted"/>
<evidence type="ECO:0000313" key="10">
    <source>
        <dbReference type="Proteomes" id="UP000255165"/>
    </source>
</evidence>
<feature type="transmembrane region" description="Helical" evidence="7">
    <location>
        <begin position="222"/>
        <end position="244"/>
    </location>
</feature>
<feature type="transmembrane region" description="Helical" evidence="7">
    <location>
        <begin position="82"/>
        <end position="103"/>
    </location>
</feature>
<evidence type="ECO:0000256" key="3">
    <source>
        <dbReference type="ARBA" id="ARBA00022475"/>
    </source>
</evidence>
<gene>
    <name evidence="9" type="ORF">DN412_23060</name>
</gene>
<evidence type="ECO:0000256" key="5">
    <source>
        <dbReference type="ARBA" id="ARBA00022989"/>
    </source>
</evidence>
<dbReference type="InterPro" id="IPR036259">
    <property type="entry name" value="MFS_trans_sf"/>
</dbReference>
<dbReference type="GO" id="GO:0005886">
    <property type="term" value="C:plasma membrane"/>
    <property type="evidence" value="ECO:0007669"/>
    <property type="project" value="UniProtKB-SubCell"/>
</dbReference>
<feature type="transmembrane region" description="Helical" evidence="7">
    <location>
        <begin position="27"/>
        <end position="45"/>
    </location>
</feature>
<name>A0A370NR35_9BURK</name>
<dbReference type="GO" id="GO:0022857">
    <property type="term" value="F:transmembrane transporter activity"/>
    <property type="evidence" value="ECO:0007669"/>
    <property type="project" value="InterPro"/>
</dbReference>
<dbReference type="Gene3D" id="1.20.1250.20">
    <property type="entry name" value="MFS general substrate transporter like domains"/>
    <property type="match status" value="1"/>
</dbReference>
<evidence type="ECO:0000256" key="2">
    <source>
        <dbReference type="ARBA" id="ARBA00022448"/>
    </source>
</evidence>
<feature type="transmembrane region" description="Helical" evidence="7">
    <location>
        <begin position="193"/>
        <end position="216"/>
    </location>
</feature>
<feature type="domain" description="Major facilitator superfamily (MFS) profile" evidence="8">
    <location>
        <begin position="1"/>
        <end position="365"/>
    </location>
</feature>
<feature type="transmembrane region" description="Helical" evidence="7">
    <location>
        <begin position="115"/>
        <end position="134"/>
    </location>
</feature>
<dbReference type="PROSITE" id="PS50850">
    <property type="entry name" value="MFS"/>
    <property type="match status" value="1"/>
</dbReference>
<feature type="transmembrane region" description="Helical" evidence="7">
    <location>
        <begin position="317"/>
        <end position="338"/>
    </location>
</feature>
<evidence type="ECO:0000313" key="9">
    <source>
        <dbReference type="EMBL" id="RDK07983.1"/>
    </source>
</evidence>
<comment type="caution">
    <text evidence="9">The sequence shown here is derived from an EMBL/GenBank/DDBJ whole genome shotgun (WGS) entry which is preliminary data.</text>
</comment>
<keyword evidence="4 7" id="KW-0812">Transmembrane</keyword>
<dbReference type="Pfam" id="PF07690">
    <property type="entry name" value="MFS_1"/>
    <property type="match status" value="1"/>
</dbReference>
<dbReference type="AlphaFoldDB" id="A0A370NR35"/>
<evidence type="ECO:0000256" key="1">
    <source>
        <dbReference type="ARBA" id="ARBA00004651"/>
    </source>
</evidence>
<evidence type="ECO:0000256" key="4">
    <source>
        <dbReference type="ARBA" id="ARBA00022692"/>
    </source>
</evidence>
<dbReference type="SUPFAM" id="SSF103473">
    <property type="entry name" value="MFS general substrate transporter"/>
    <property type="match status" value="1"/>
</dbReference>
<keyword evidence="10" id="KW-1185">Reference proteome</keyword>
<feature type="transmembrane region" description="Helical" evidence="7">
    <location>
        <begin position="140"/>
        <end position="161"/>
    </location>
</feature>